<sequence>MTSEDNPFMGVQLELLISLIVATWFSPEFHAEGAVGSDLNCTTYNDTAFVYSNTATICANVISDAACAVLYPSDTTGAVAPGNDNGRPLTCYTTATTTPAAIVQDMKIAAIADCPATCGYCCETSAYDCANVAYPRLDCSTITSAQCLSATWRTIIAEDCPSACGFCGSGGCVDAVVDCANDVTICTTVGMQDFVNEYCQYTCGRCASSTTSSSGSSSSCTSYAADSSSACADWAANGFCTNTFYTVAQRTAYCATTCKLC</sequence>
<dbReference type="SMART" id="SM00254">
    <property type="entry name" value="ShKT"/>
    <property type="match status" value="4"/>
</dbReference>
<dbReference type="EMBL" id="CP092620">
    <property type="protein sequence ID" value="UMM11960.1"/>
    <property type="molecule type" value="Genomic_DNA"/>
</dbReference>
<feature type="domain" description="ShKT" evidence="2">
    <location>
        <begin position="220"/>
        <end position="261"/>
    </location>
</feature>
<dbReference type="PANTHER" id="PTHR21724">
    <property type="entry name" value="SHKT DOMAIN-CONTAINING PROTEIN"/>
    <property type="match status" value="1"/>
</dbReference>
<keyword evidence="4" id="KW-1185">Reference proteome</keyword>
<dbReference type="Pfam" id="PF01549">
    <property type="entry name" value="ShK"/>
    <property type="match status" value="4"/>
</dbReference>
<comment type="caution">
    <text evidence="1">Lacks conserved residue(s) required for the propagation of feature annotation.</text>
</comment>
<evidence type="ECO:0000259" key="2">
    <source>
        <dbReference type="PROSITE" id="PS51670"/>
    </source>
</evidence>
<organism evidence="3 4">
    <name type="scientific">Caenorhabditis briggsae</name>
    <dbReference type="NCBI Taxonomy" id="6238"/>
    <lineage>
        <taxon>Eukaryota</taxon>
        <taxon>Metazoa</taxon>
        <taxon>Ecdysozoa</taxon>
        <taxon>Nematoda</taxon>
        <taxon>Chromadorea</taxon>
        <taxon>Rhabditida</taxon>
        <taxon>Rhabditina</taxon>
        <taxon>Rhabditomorpha</taxon>
        <taxon>Rhabditoidea</taxon>
        <taxon>Rhabditidae</taxon>
        <taxon>Peloderinae</taxon>
        <taxon>Caenorhabditis</taxon>
    </lineage>
</organism>
<evidence type="ECO:0000313" key="3">
    <source>
        <dbReference type="EMBL" id="UMM11960.1"/>
    </source>
</evidence>
<protein>
    <recommendedName>
        <fullName evidence="2">ShKT domain-containing protein</fullName>
    </recommendedName>
</protein>
<dbReference type="PROSITE" id="PS51670">
    <property type="entry name" value="SHKT"/>
    <property type="match status" value="1"/>
</dbReference>
<evidence type="ECO:0000313" key="4">
    <source>
        <dbReference type="Proteomes" id="UP000829354"/>
    </source>
</evidence>
<name>A0AAE9E443_CAEBR</name>
<gene>
    <name evidence="3" type="ORF">L5515_000976</name>
</gene>
<accession>A0AAE9E443</accession>
<reference evidence="3 4" key="1">
    <citation type="submission" date="2022-04" db="EMBL/GenBank/DDBJ databases">
        <title>Chromosome-level reference genomes for two strains of Caenorhabditis briggsae: an improved platform for comparative genomics.</title>
        <authorList>
            <person name="Stevens L."/>
            <person name="Andersen E."/>
        </authorList>
    </citation>
    <scope>NUCLEOTIDE SEQUENCE [LARGE SCALE GENOMIC DNA]</scope>
    <source>
        <strain evidence="3">VX34</strain>
        <tissue evidence="3">Whole-organism</tissue>
    </source>
</reference>
<evidence type="ECO:0000256" key="1">
    <source>
        <dbReference type="PROSITE-ProRule" id="PRU01005"/>
    </source>
</evidence>
<dbReference type="Proteomes" id="UP000829354">
    <property type="component" value="Chromosome I"/>
</dbReference>
<dbReference type="Gene3D" id="1.10.10.1940">
    <property type="match status" value="1"/>
</dbReference>
<proteinExistence type="predicted"/>
<dbReference type="PANTHER" id="PTHR21724:SF104">
    <property type="entry name" value="SHKT DOMAIN-CONTAINING PROTEIN"/>
    <property type="match status" value="1"/>
</dbReference>
<dbReference type="AlphaFoldDB" id="A0AAE9E443"/>
<dbReference type="InterPro" id="IPR003582">
    <property type="entry name" value="ShKT_dom"/>
</dbReference>